<reference evidence="1" key="1">
    <citation type="submission" date="2020-08" db="EMBL/GenBank/DDBJ databases">
        <title>Multicomponent nature underlies the extraordinary mechanical properties of spider dragline silk.</title>
        <authorList>
            <person name="Kono N."/>
            <person name="Nakamura H."/>
            <person name="Mori M."/>
            <person name="Yoshida Y."/>
            <person name="Ohtoshi R."/>
            <person name="Malay A.D."/>
            <person name="Moran D.A.P."/>
            <person name="Tomita M."/>
            <person name="Numata K."/>
            <person name="Arakawa K."/>
        </authorList>
    </citation>
    <scope>NUCLEOTIDE SEQUENCE</scope>
</reference>
<name>A0A8X6MIN9_9ARAC</name>
<sequence>MLVFAHPTSPQRLWKPRRDSRRTMHATWDLNCCQNCPVASSAKGCGGKCGPLAPSLTQFPEDTPGDETIPLACHSEEKYIDIFLSSVFVKNECVSPW</sequence>
<proteinExistence type="predicted"/>
<dbReference type="AlphaFoldDB" id="A0A8X6MIN9"/>
<organism evidence="1 2">
    <name type="scientific">Trichonephila inaurata madagascariensis</name>
    <dbReference type="NCBI Taxonomy" id="2747483"/>
    <lineage>
        <taxon>Eukaryota</taxon>
        <taxon>Metazoa</taxon>
        <taxon>Ecdysozoa</taxon>
        <taxon>Arthropoda</taxon>
        <taxon>Chelicerata</taxon>
        <taxon>Arachnida</taxon>
        <taxon>Araneae</taxon>
        <taxon>Araneomorphae</taxon>
        <taxon>Entelegynae</taxon>
        <taxon>Araneoidea</taxon>
        <taxon>Nephilidae</taxon>
        <taxon>Trichonephila</taxon>
        <taxon>Trichonephila inaurata</taxon>
    </lineage>
</organism>
<evidence type="ECO:0000313" key="2">
    <source>
        <dbReference type="Proteomes" id="UP000886998"/>
    </source>
</evidence>
<keyword evidence="2" id="KW-1185">Reference proteome</keyword>
<dbReference type="EMBL" id="BMAV01027153">
    <property type="protein sequence ID" value="GFS56778.1"/>
    <property type="molecule type" value="Genomic_DNA"/>
</dbReference>
<dbReference type="Proteomes" id="UP000886998">
    <property type="component" value="Unassembled WGS sequence"/>
</dbReference>
<gene>
    <name evidence="1" type="ORF">TNIN_315291</name>
</gene>
<comment type="caution">
    <text evidence="1">The sequence shown here is derived from an EMBL/GenBank/DDBJ whole genome shotgun (WGS) entry which is preliminary data.</text>
</comment>
<protein>
    <submittedName>
        <fullName evidence="1">Uncharacterized protein</fullName>
    </submittedName>
</protein>
<evidence type="ECO:0000313" key="1">
    <source>
        <dbReference type="EMBL" id="GFS56778.1"/>
    </source>
</evidence>
<accession>A0A8X6MIN9</accession>